<reference evidence="2 3" key="1">
    <citation type="submission" date="2022-05" db="EMBL/GenBank/DDBJ databases">
        <title>Sporolactobacillus sp nov CPB3-1, isolated from tree bark (Mangifera indica L.).</title>
        <authorList>
            <person name="Phuengjayaem S."/>
            <person name="Tanasupawat S."/>
        </authorList>
    </citation>
    <scope>NUCLEOTIDE SEQUENCE [LARGE SCALE GENOMIC DNA]</scope>
    <source>
        <strain evidence="2 3">CPB3-1</strain>
    </source>
</reference>
<dbReference type="InterPro" id="IPR035959">
    <property type="entry name" value="RutC-like_sf"/>
</dbReference>
<comment type="similarity">
    <text evidence="1">Belongs to the RutC family.</text>
</comment>
<comment type="caution">
    <text evidence="2">The sequence shown here is derived from an EMBL/GenBank/DDBJ whole genome shotgun (WGS) entry which is preliminary data.</text>
</comment>
<dbReference type="CDD" id="cd00448">
    <property type="entry name" value="YjgF_YER057c_UK114_family"/>
    <property type="match status" value="1"/>
</dbReference>
<dbReference type="Proteomes" id="UP001203004">
    <property type="component" value="Unassembled WGS sequence"/>
</dbReference>
<sequence>MKKQVVTSAAPKAVGPYSQGVLAGDFLFASGQIPLDPETGELVKGSIEAQAQRIFLNLKAVLNEADLDFSHVVSATVYLTDISDFATVNEIYAHFFNGEVLPARCAVQVAALPKGARLEVSCVAYRGY</sequence>
<dbReference type="Gene3D" id="3.30.1330.40">
    <property type="entry name" value="RutC-like"/>
    <property type="match status" value="1"/>
</dbReference>
<accession>A0ABT0M9B5</accession>
<dbReference type="Pfam" id="PF01042">
    <property type="entry name" value="Ribonuc_L-PSP"/>
    <property type="match status" value="1"/>
</dbReference>
<gene>
    <name evidence="2" type="ORF">M3N64_05855</name>
</gene>
<dbReference type="NCBIfam" id="TIGR00004">
    <property type="entry name" value="Rid family detoxifying hydrolase"/>
    <property type="match status" value="1"/>
</dbReference>
<name>A0ABT0M9B5_9BACL</name>
<dbReference type="RefSeq" id="WP_249099527.1">
    <property type="nucleotide sequence ID" value="NZ_JAMAST010000004.1"/>
</dbReference>
<dbReference type="SUPFAM" id="SSF55298">
    <property type="entry name" value="YjgF-like"/>
    <property type="match status" value="1"/>
</dbReference>
<protein>
    <submittedName>
        <fullName evidence="2">RidA family protein</fullName>
    </submittedName>
</protein>
<evidence type="ECO:0000256" key="1">
    <source>
        <dbReference type="ARBA" id="ARBA00010552"/>
    </source>
</evidence>
<proteinExistence type="inferred from homology"/>
<dbReference type="PANTHER" id="PTHR11803:SF39">
    <property type="entry name" value="2-IMINOBUTANOATE_2-IMINOPROPANOATE DEAMINASE"/>
    <property type="match status" value="1"/>
</dbReference>
<organism evidence="2 3">
    <name type="scientific">Sporolactobacillus mangiferae</name>
    <dbReference type="NCBI Taxonomy" id="2940498"/>
    <lineage>
        <taxon>Bacteria</taxon>
        <taxon>Bacillati</taxon>
        <taxon>Bacillota</taxon>
        <taxon>Bacilli</taxon>
        <taxon>Bacillales</taxon>
        <taxon>Sporolactobacillaceae</taxon>
        <taxon>Sporolactobacillus</taxon>
    </lineage>
</organism>
<evidence type="ECO:0000313" key="3">
    <source>
        <dbReference type="Proteomes" id="UP001203004"/>
    </source>
</evidence>
<dbReference type="EMBL" id="JAMAST010000004">
    <property type="protein sequence ID" value="MCL1631473.1"/>
    <property type="molecule type" value="Genomic_DNA"/>
</dbReference>
<dbReference type="InterPro" id="IPR006175">
    <property type="entry name" value="YjgF/YER057c/UK114"/>
</dbReference>
<dbReference type="PANTHER" id="PTHR11803">
    <property type="entry name" value="2-IMINOBUTANOATE/2-IMINOPROPANOATE DEAMINASE RIDA"/>
    <property type="match status" value="1"/>
</dbReference>
<evidence type="ECO:0000313" key="2">
    <source>
        <dbReference type="EMBL" id="MCL1631473.1"/>
    </source>
</evidence>
<keyword evidence="3" id="KW-1185">Reference proteome</keyword>
<dbReference type="InterPro" id="IPR006056">
    <property type="entry name" value="RidA"/>
</dbReference>